<evidence type="ECO:0000313" key="4">
    <source>
        <dbReference type="EMBL" id="REF87990.1"/>
    </source>
</evidence>
<dbReference type="Pfam" id="PF01571">
    <property type="entry name" value="GCV_T"/>
    <property type="match status" value="1"/>
</dbReference>
<evidence type="ECO:0000259" key="3">
    <source>
        <dbReference type="Pfam" id="PF25455"/>
    </source>
</evidence>
<name>A0A3D9Z1X2_9HYPH</name>
<keyword evidence="1" id="KW-0809">Transit peptide</keyword>
<evidence type="ECO:0000313" key="5">
    <source>
        <dbReference type="Proteomes" id="UP000256900"/>
    </source>
</evidence>
<sequence>MDKGASILADRGIVKISGAETLDFLHRLVTNSLLDLKPGEARYAALLSGQGKLLYDFFVTPLPEGPQAGCLLDCLREQIPDLVKKLNLHKLRAPVTIEDASESLAVAAVWGIPVPADFSGIAFADPRAEALGTRLIAPPEALAFATTPQIYYEEHRTALGVPKGGIDFAYGDTFVHDADLDWLNGVDFKKGCYPGQEVVARVHFRKSARKRILKVRFDGPPPAPGAEVKMGDINIGRIGSVAGATGLAMLRLDRIEDAKAAGTPLIAGTAALDVTPAPPQ</sequence>
<dbReference type="Gene3D" id="3.30.1360.120">
    <property type="entry name" value="Probable tRNA modification gtpase trme, domain 1"/>
    <property type="match status" value="2"/>
</dbReference>
<dbReference type="EMBL" id="QUMO01000002">
    <property type="protein sequence ID" value="REF87990.1"/>
    <property type="molecule type" value="Genomic_DNA"/>
</dbReference>
<evidence type="ECO:0000256" key="1">
    <source>
        <dbReference type="ARBA" id="ARBA00022946"/>
    </source>
</evidence>
<accession>A0A3D9Z1X2</accession>
<dbReference type="InterPro" id="IPR057460">
    <property type="entry name" value="CAF17_C"/>
</dbReference>
<dbReference type="NCBIfam" id="TIGR03317">
    <property type="entry name" value="ygfZ_signature"/>
    <property type="match status" value="1"/>
</dbReference>
<dbReference type="OrthoDB" id="9796287at2"/>
<feature type="domain" description="CAF17 C-terminal" evidence="3">
    <location>
        <begin position="209"/>
        <end position="275"/>
    </location>
</feature>
<feature type="domain" description="GCVT N-terminal" evidence="2">
    <location>
        <begin position="14"/>
        <end position="111"/>
    </location>
</feature>
<comment type="caution">
    <text evidence="4">The sequence shown here is derived from an EMBL/GenBank/DDBJ whole genome shotgun (WGS) entry which is preliminary data.</text>
</comment>
<proteinExistence type="predicted"/>
<dbReference type="InterPro" id="IPR027266">
    <property type="entry name" value="TrmE/GcvT-like"/>
</dbReference>
<organism evidence="4 5">
    <name type="scientific">Methylovirgula ligni</name>
    <dbReference type="NCBI Taxonomy" id="569860"/>
    <lineage>
        <taxon>Bacteria</taxon>
        <taxon>Pseudomonadati</taxon>
        <taxon>Pseudomonadota</taxon>
        <taxon>Alphaproteobacteria</taxon>
        <taxon>Hyphomicrobiales</taxon>
        <taxon>Beijerinckiaceae</taxon>
        <taxon>Methylovirgula</taxon>
    </lineage>
</organism>
<dbReference type="GO" id="GO:0016226">
    <property type="term" value="P:iron-sulfur cluster assembly"/>
    <property type="evidence" value="ECO:0007669"/>
    <property type="project" value="TreeGrafter"/>
</dbReference>
<dbReference type="AlphaFoldDB" id="A0A3D9Z1X2"/>
<dbReference type="Proteomes" id="UP000256900">
    <property type="component" value="Unassembled WGS sequence"/>
</dbReference>
<dbReference type="SUPFAM" id="SSF103025">
    <property type="entry name" value="Folate-binding domain"/>
    <property type="match status" value="1"/>
</dbReference>
<reference evidence="4 5" key="1">
    <citation type="submission" date="2018-08" db="EMBL/GenBank/DDBJ databases">
        <title>Genomic Encyclopedia of Type Strains, Phase IV (KMG-IV): sequencing the most valuable type-strain genomes for metagenomic binning, comparative biology and taxonomic classification.</title>
        <authorList>
            <person name="Goeker M."/>
        </authorList>
    </citation>
    <scope>NUCLEOTIDE SEQUENCE [LARGE SCALE GENOMIC DNA]</scope>
    <source>
        <strain evidence="4 5">BW863</strain>
    </source>
</reference>
<dbReference type="Pfam" id="PF25455">
    <property type="entry name" value="Beta-barrel_CAF17_C"/>
    <property type="match status" value="1"/>
</dbReference>
<dbReference type="PANTHER" id="PTHR22602">
    <property type="entry name" value="TRANSFERASE CAF17, MITOCHONDRIAL-RELATED"/>
    <property type="match status" value="1"/>
</dbReference>
<evidence type="ECO:0000259" key="2">
    <source>
        <dbReference type="Pfam" id="PF01571"/>
    </source>
</evidence>
<protein>
    <submittedName>
        <fullName evidence="4">Uncharacterized protein</fullName>
    </submittedName>
</protein>
<keyword evidence="5" id="KW-1185">Reference proteome</keyword>
<dbReference type="InterPro" id="IPR045179">
    <property type="entry name" value="YgfZ/GcvT"/>
</dbReference>
<dbReference type="InterPro" id="IPR006222">
    <property type="entry name" value="GCVT_N"/>
</dbReference>
<gene>
    <name evidence="4" type="ORF">DES32_1629</name>
</gene>
<dbReference type="RefSeq" id="WP_115836122.1">
    <property type="nucleotide sequence ID" value="NZ_CP025086.1"/>
</dbReference>
<dbReference type="InterPro" id="IPR017703">
    <property type="entry name" value="YgfZ/GCV_T_CS"/>
</dbReference>
<dbReference type="PANTHER" id="PTHR22602:SF0">
    <property type="entry name" value="TRANSFERASE CAF17, MITOCHONDRIAL-RELATED"/>
    <property type="match status" value="1"/>
</dbReference>